<evidence type="ECO:0000313" key="5">
    <source>
        <dbReference type="Proteomes" id="UP000603904"/>
    </source>
</evidence>
<feature type="domain" description="NADP-dependent oxidoreductase" evidence="3">
    <location>
        <begin position="2"/>
        <end position="66"/>
    </location>
</feature>
<dbReference type="Proteomes" id="UP000603904">
    <property type="component" value="Unassembled WGS sequence"/>
</dbReference>
<organism evidence="4 5">
    <name type="scientific">Microbispora corallina</name>
    <dbReference type="NCBI Taxonomy" id="83302"/>
    <lineage>
        <taxon>Bacteria</taxon>
        <taxon>Bacillati</taxon>
        <taxon>Actinomycetota</taxon>
        <taxon>Actinomycetes</taxon>
        <taxon>Streptosporangiales</taxon>
        <taxon>Streptosporangiaceae</taxon>
        <taxon>Microbispora</taxon>
    </lineage>
</organism>
<dbReference type="Gene3D" id="3.20.20.100">
    <property type="entry name" value="NADP-dependent oxidoreductase domain"/>
    <property type="match status" value="1"/>
</dbReference>
<proteinExistence type="predicted"/>
<comment type="caution">
    <text evidence="4">The sequence shown here is derived from an EMBL/GenBank/DDBJ whole genome shotgun (WGS) entry which is preliminary data.</text>
</comment>
<dbReference type="Pfam" id="PF00248">
    <property type="entry name" value="Aldo_ket_red"/>
    <property type="match status" value="1"/>
</dbReference>
<dbReference type="InterPro" id="IPR036812">
    <property type="entry name" value="NAD(P)_OxRdtase_dom_sf"/>
</dbReference>
<sequence length="117" mass="12314">MIDALRAVAARHGTTVARVALAWVLAQPGVTSAILGAKRPEQLEENLAAVDLELTEEDLAELDAVSALPVEYPAWIQDGGAYRLPPDGLTPAPAEPRGGARSVQQRVPRAGTLPSSR</sequence>
<dbReference type="InterPro" id="IPR023210">
    <property type="entry name" value="NADP_OxRdtase_dom"/>
</dbReference>
<gene>
    <name evidence="4" type="ORF">Mco01_05680</name>
</gene>
<dbReference type="PANTHER" id="PTHR43364">
    <property type="entry name" value="NADH-SPECIFIC METHYLGLYOXAL REDUCTASE-RELATED"/>
    <property type="match status" value="1"/>
</dbReference>
<reference evidence="4 5" key="1">
    <citation type="submission" date="2021-01" db="EMBL/GenBank/DDBJ databases">
        <title>Whole genome shotgun sequence of Microbispora corallina NBRC 16416.</title>
        <authorList>
            <person name="Komaki H."/>
            <person name="Tamura T."/>
        </authorList>
    </citation>
    <scope>NUCLEOTIDE SEQUENCE [LARGE SCALE GENOMIC DNA]</scope>
    <source>
        <strain evidence="4 5">NBRC 16416</strain>
    </source>
</reference>
<dbReference type="PANTHER" id="PTHR43364:SF4">
    <property type="entry name" value="NAD(P)-LINKED OXIDOREDUCTASE SUPERFAMILY PROTEIN"/>
    <property type="match status" value="1"/>
</dbReference>
<evidence type="ECO:0000256" key="1">
    <source>
        <dbReference type="ARBA" id="ARBA00023002"/>
    </source>
</evidence>
<protein>
    <recommendedName>
        <fullName evidence="3">NADP-dependent oxidoreductase domain-containing protein</fullName>
    </recommendedName>
</protein>
<dbReference type="InterPro" id="IPR050523">
    <property type="entry name" value="AKR_Detox_Biosynth"/>
</dbReference>
<feature type="region of interest" description="Disordered" evidence="2">
    <location>
        <begin position="83"/>
        <end position="117"/>
    </location>
</feature>
<dbReference type="SUPFAM" id="SSF51430">
    <property type="entry name" value="NAD(P)-linked oxidoreductase"/>
    <property type="match status" value="1"/>
</dbReference>
<name>A0ABQ4FRY2_9ACTN</name>
<keyword evidence="5" id="KW-1185">Reference proteome</keyword>
<evidence type="ECO:0000259" key="3">
    <source>
        <dbReference type="Pfam" id="PF00248"/>
    </source>
</evidence>
<keyword evidence="1" id="KW-0560">Oxidoreductase</keyword>
<evidence type="ECO:0000256" key="2">
    <source>
        <dbReference type="SAM" id="MobiDB-lite"/>
    </source>
</evidence>
<evidence type="ECO:0000313" key="4">
    <source>
        <dbReference type="EMBL" id="GIH37568.1"/>
    </source>
</evidence>
<accession>A0ABQ4FRY2</accession>
<dbReference type="EMBL" id="BOOC01000002">
    <property type="protein sequence ID" value="GIH37568.1"/>
    <property type="molecule type" value="Genomic_DNA"/>
</dbReference>